<evidence type="ECO:0000313" key="9">
    <source>
        <dbReference type="EMBL" id="GAJ08188.1"/>
    </source>
</evidence>
<evidence type="ECO:0000256" key="3">
    <source>
        <dbReference type="ARBA" id="ARBA00022475"/>
    </source>
</evidence>
<dbReference type="Gene3D" id="1.10.3720.10">
    <property type="entry name" value="MetI-like"/>
    <property type="match status" value="1"/>
</dbReference>
<comment type="subcellular location">
    <subcellularLocation>
        <location evidence="1">Cell membrane</location>
        <topology evidence="1">Multi-pass membrane protein</topology>
    </subcellularLocation>
</comment>
<evidence type="ECO:0000256" key="1">
    <source>
        <dbReference type="ARBA" id="ARBA00004651"/>
    </source>
</evidence>
<feature type="transmembrane region" description="Helical" evidence="7">
    <location>
        <begin position="59"/>
        <end position="77"/>
    </location>
</feature>
<dbReference type="CDD" id="cd06261">
    <property type="entry name" value="TM_PBP2"/>
    <property type="match status" value="1"/>
</dbReference>
<protein>
    <recommendedName>
        <fullName evidence="8">ABC transmembrane type-1 domain-containing protein</fullName>
    </recommendedName>
</protein>
<keyword evidence="4 7" id="KW-0812">Transmembrane</keyword>
<dbReference type="PANTHER" id="PTHR43386:SF1">
    <property type="entry name" value="D,D-DIPEPTIDE TRANSPORT SYSTEM PERMEASE PROTEIN DDPC-RELATED"/>
    <property type="match status" value="1"/>
</dbReference>
<evidence type="ECO:0000256" key="5">
    <source>
        <dbReference type="ARBA" id="ARBA00022989"/>
    </source>
</evidence>
<feature type="non-terminal residue" evidence="9">
    <location>
        <position position="1"/>
    </location>
</feature>
<organism evidence="9">
    <name type="scientific">marine sediment metagenome</name>
    <dbReference type="NCBI Taxonomy" id="412755"/>
    <lineage>
        <taxon>unclassified sequences</taxon>
        <taxon>metagenomes</taxon>
        <taxon>ecological metagenomes</taxon>
    </lineage>
</organism>
<dbReference type="InterPro" id="IPR000515">
    <property type="entry name" value="MetI-like"/>
</dbReference>
<feature type="transmembrane region" description="Helical" evidence="7">
    <location>
        <begin position="190"/>
        <end position="212"/>
    </location>
</feature>
<feature type="domain" description="ABC transmembrane type-1" evidence="8">
    <location>
        <begin position="21"/>
        <end position="213"/>
    </location>
</feature>
<dbReference type="AlphaFoldDB" id="X1TS77"/>
<proteinExistence type="predicted"/>
<reference evidence="9" key="1">
    <citation type="journal article" date="2014" name="Front. Microbiol.">
        <title>High frequency of phylogenetically diverse reductive dehalogenase-homologous genes in deep subseafloor sedimentary metagenomes.</title>
        <authorList>
            <person name="Kawai M."/>
            <person name="Futagami T."/>
            <person name="Toyoda A."/>
            <person name="Takaki Y."/>
            <person name="Nishi S."/>
            <person name="Hori S."/>
            <person name="Arai W."/>
            <person name="Tsubouchi T."/>
            <person name="Morono Y."/>
            <person name="Uchiyama I."/>
            <person name="Ito T."/>
            <person name="Fujiyama A."/>
            <person name="Inagaki F."/>
            <person name="Takami H."/>
        </authorList>
    </citation>
    <scope>NUCLEOTIDE SEQUENCE</scope>
    <source>
        <strain evidence="9">Expedition CK06-06</strain>
    </source>
</reference>
<evidence type="ECO:0000259" key="8">
    <source>
        <dbReference type="PROSITE" id="PS50928"/>
    </source>
</evidence>
<feature type="transmembrane region" description="Helical" evidence="7">
    <location>
        <begin position="20"/>
        <end position="47"/>
    </location>
</feature>
<dbReference type="EMBL" id="BARW01025401">
    <property type="protein sequence ID" value="GAJ08188.1"/>
    <property type="molecule type" value="Genomic_DNA"/>
</dbReference>
<feature type="transmembrane region" description="Helical" evidence="7">
    <location>
        <begin position="146"/>
        <end position="170"/>
    </location>
</feature>
<dbReference type="Pfam" id="PF00528">
    <property type="entry name" value="BPD_transp_1"/>
    <property type="match status" value="1"/>
</dbReference>
<name>X1TS77_9ZZZZ</name>
<evidence type="ECO:0000256" key="4">
    <source>
        <dbReference type="ARBA" id="ARBA00022692"/>
    </source>
</evidence>
<keyword evidence="5 7" id="KW-1133">Transmembrane helix</keyword>
<accession>X1TS77</accession>
<keyword evidence="2" id="KW-0813">Transport</keyword>
<dbReference type="InterPro" id="IPR050366">
    <property type="entry name" value="BP-dependent_transpt_permease"/>
</dbReference>
<evidence type="ECO:0000256" key="2">
    <source>
        <dbReference type="ARBA" id="ARBA00022448"/>
    </source>
</evidence>
<sequence>GTTQGQYDIFYGVIWGTRSAFRVALIVVGVVLSVGIVLGSIAGYFGGIIDEIIMRITDIFLAFPILILAMAITVALGPSLDNVIIALIIASWPSYARLIRGDILAVREENYVEAARGVGSSHLRIITRHILPNSIYPTLVMASLDIGAVVLAAAALSFLGLGAPVGYVDWGQMISWSRNWIVGPPGNPLAYWYTVTIPGLFILFFVLGWNLLGDAFRDILDPRLSRK</sequence>
<dbReference type="GO" id="GO:0005886">
    <property type="term" value="C:plasma membrane"/>
    <property type="evidence" value="ECO:0007669"/>
    <property type="project" value="UniProtKB-SubCell"/>
</dbReference>
<comment type="caution">
    <text evidence="9">The sequence shown here is derived from an EMBL/GenBank/DDBJ whole genome shotgun (WGS) entry which is preliminary data.</text>
</comment>
<dbReference type="PROSITE" id="PS50928">
    <property type="entry name" value="ABC_TM1"/>
    <property type="match status" value="1"/>
</dbReference>
<dbReference type="SUPFAM" id="SSF161098">
    <property type="entry name" value="MetI-like"/>
    <property type="match status" value="1"/>
</dbReference>
<evidence type="ECO:0000256" key="7">
    <source>
        <dbReference type="SAM" id="Phobius"/>
    </source>
</evidence>
<gene>
    <name evidence="9" type="ORF">S12H4_41649</name>
</gene>
<evidence type="ECO:0000256" key="6">
    <source>
        <dbReference type="ARBA" id="ARBA00023136"/>
    </source>
</evidence>
<keyword evidence="6 7" id="KW-0472">Membrane</keyword>
<dbReference type="InterPro" id="IPR035906">
    <property type="entry name" value="MetI-like_sf"/>
</dbReference>
<dbReference type="PANTHER" id="PTHR43386">
    <property type="entry name" value="OLIGOPEPTIDE TRANSPORT SYSTEM PERMEASE PROTEIN APPC"/>
    <property type="match status" value="1"/>
</dbReference>
<keyword evidence="3" id="KW-1003">Cell membrane</keyword>
<dbReference type="GO" id="GO:0055085">
    <property type="term" value="P:transmembrane transport"/>
    <property type="evidence" value="ECO:0007669"/>
    <property type="project" value="InterPro"/>
</dbReference>